<dbReference type="PANTHER" id="PTHR31451">
    <property type="match status" value="1"/>
</dbReference>
<dbReference type="PANTHER" id="PTHR31451:SF54">
    <property type="entry name" value="MANNAN ENDO-1,4-BETA-MANNOSIDASE 6"/>
    <property type="match status" value="1"/>
</dbReference>
<dbReference type="Proteomes" id="UP001153076">
    <property type="component" value="Unassembled WGS sequence"/>
</dbReference>
<evidence type="ECO:0000256" key="3">
    <source>
        <dbReference type="ARBA" id="ARBA00012706"/>
    </source>
</evidence>
<dbReference type="FunFam" id="3.20.20.80:FF:000313">
    <property type="entry name" value="Uncharacterized protein"/>
    <property type="match status" value="1"/>
</dbReference>
<dbReference type="GO" id="GO:0016985">
    <property type="term" value="F:mannan endo-1,4-beta-mannosidase activity"/>
    <property type="evidence" value="ECO:0007669"/>
    <property type="project" value="UniProtKB-EC"/>
</dbReference>
<dbReference type="EC" id="3.2.1.78" evidence="3"/>
<keyword evidence="4" id="KW-0378">Hydrolase</keyword>
<feature type="domain" description="Glycoside hydrolase family 5" evidence="6">
    <location>
        <begin position="9"/>
        <end position="202"/>
    </location>
</feature>
<dbReference type="Gene3D" id="3.20.20.80">
    <property type="entry name" value="Glycosidases"/>
    <property type="match status" value="1"/>
</dbReference>
<evidence type="ECO:0000256" key="5">
    <source>
        <dbReference type="ARBA" id="ARBA00023295"/>
    </source>
</evidence>
<evidence type="ECO:0000256" key="2">
    <source>
        <dbReference type="ARBA" id="ARBA00005641"/>
    </source>
</evidence>
<evidence type="ECO:0000256" key="4">
    <source>
        <dbReference type="ARBA" id="ARBA00022801"/>
    </source>
</evidence>
<sequence length="267" mass="30041">MLSIALHYDMQTVLNRVNTFTNVTYKDDPTIFAWELMNEPRCTSDASGDKLQAWIQEMAAYVKSIDPKHLLDIGLEGFYGPSTPDRCQFNPNTYAIQVGTDFVRNHQVFGVDFASVHIYADSWISPIISDTHVQFYNSWMQAHIDDADRTLGMPVVFAEFGVSTKDNGYNSSFRDTIYKLVYKNLVDSAKKGGSGAGSLMWQLFPEGTDYMNDGYAVVLSKAPSIADIISLNYARLELINVACGWHCRWGCKKRLLAVDRSLSQSQL</sequence>
<comment type="caution">
    <text evidence="7">The sequence shown here is derived from an EMBL/GenBank/DDBJ whole genome shotgun (WGS) entry which is preliminary data.</text>
</comment>
<reference evidence="7" key="1">
    <citation type="submission" date="2022-04" db="EMBL/GenBank/DDBJ databases">
        <title>Carnegiea gigantea Genome sequencing and assembly v2.</title>
        <authorList>
            <person name="Copetti D."/>
            <person name="Sanderson M.J."/>
            <person name="Burquez A."/>
            <person name="Wojciechowski M.F."/>
        </authorList>
    </citation>
    <scope>NUCLEOTIDE SEQUENCE</scope>
    <source>
        <strain evidence="7">SGP5-SGP5p</strain>
        <tissue evidence="7">Aerial part</tissue>
    </source>
</reference>
<accession>A0A9Q1K005</accession>
<dbReference type="AlphaFoldDB" id="A0A9Q1K005"/>
<dbReference type="OrthoDB" id="406631at2759"/>
<evidence type="ECO:0000313" key="8">
    <source>
        <dbReference type="Proteomes" id="UP001153076"/>
    </source>
</evidence>
<comment type="similarity">
    <text evidence="2">Belongs to the glycosyl hydrolase 5 (cellulase A) family.</text>
</comment>
<name>A0A9Q1K005_9CARY</name>
<evidence type="ECO:0000259" key="6">
    <source>
        <dbReference type="Pfam" id="PF26410"/>
    </source>
</evidence>
<dbReference type="InterPro" id="IPR045053">
    <property type="entry name" value="MAN-like"/>
</dbReference>
<dbReference type="GO" id="GO:0000272">
    <property type="term" value="P:polysaccharide catabolic process"/>
    <property type="evidence" value="ECO:0007669"/>
    <property type="project" value="InterPro"/>
</dbReference>
<proteinExistence type="inferred from homology"/>
<keyword evidence="5" id="KW-0326">Glycosidase</keyword>
<comment type="catalytic activity">
    <reaction evidence="1">
        <text>Random hydrolysis of (1-&gt;4)-beta-D-mannosidic linkages in mannans, galactomannans and glucomannans.</text>
        <dbReference type="EC" id="3.2.1.78"/>
    </reaction>
</comment>
<gene>
    <name evidence="7" type="ORF">Cgig2_010453</name>
</gene>
<organism evidence="7 8">
    <name type="scientific">Carnegiea gigantea</name>
    <dbReference type="NCBI Taxonomy" id="171969"/>
    <lineage>
        <taxon>Eukaryota</taxon>
        <taxon>Viridiplantae</taxon>
        <taxon>Streptophyta</taxon>
        <taxon>Embryophyta</taxon>
        <taxon>Tracheophyta</taxon>
        <taxon>Spermatophyta</taxon>
        <taxon>Magnoliopsida</taxon>
        <taxon>eudicotyledons</taxon>
        <taxon>Gunneridae</taxon>
        <taxon>Pentapetalae</taxon>
        <taxon>Caryophyllales</taxon>
        <taxon>Cactineae</taxon>
        <taxon>Cactaceae</taxon>
        <taxon>Cactoideae</taxon>
        <taxon>Echinocereeae</taxon>
        <taxon>Carnegiea</taxon>
    </lineage>
</organism>
<protein>
    <recommendedName>
        <fullName evidence="3">mannan endo-1,4-beta-mannosidase</fullName>
        <ecNumber evidence="3">3.2.1.78</ecNumber>
    </recommendedName>
</protein>
<dbReference type="SUPFAM" id="SSF51445">
    <property type="entry name" value="(Trans)glycosidases"/>
    <property type="match status" value="1"/>
</dbReference>
<evidence type="ECO:0000256" key="1">
    <source>
        <dbReference type="ARBA" id="ARBA00001678"/>
    </source>
</evidence>
<dbReference type="InterPro" id="IPR001547">
    <property type="entry name" value="Glyco_hydro_5"/>
</dbReference>
<dbReference type="InterPro" id="IPR017853">
    <property type="entry name" value="GH"/>
</dbReference>
<dbReference type="Pfam" id="PF26410">
    <property type="entry name" value="GH5_mannosidase"/>
    <property type="match status" value="1"/>
</dbReference>
<keyword evidence="8" id="KW-1185">Reference proteome</keyword>
<dbReference type="EMBL" id="JAKOGI010000489">
    <property type="protein sequence ID" value="KAJ8434243.1"/>
    <property type="molecule type" value="Genomic_DNA"/>
</dbReference>
<evidence type="ECO:0000313" key="7">
    <source>
        <dbReference type="EMBL" id="KAJ8434243.1"/>
    </source>
</evidence>